<feature type="compositionally biased region" description="Low complexity" evidence="5">
    <location>
        <begin position="281"/>
        <end position="290"/>
    </location>
</feature>
<keyword evidence="1" id="KW-0479">Metal-binding</keyword>
<dbReference type="Gene3D" id="3.30.40.10">
    <property type="entry name" value="Zinc/RING finger domain, C3HC4 (zinc finger)"/>
    <property type="match status" value="1"/>
</dbReference>
<feature type="compositionally biased region" description="Gly residues" evidence="5">
    <location>
        <begin position="291"/>
        <end position="303"/>
    </location>
</feature>
<evidence type="ECO:0000256" key="1">
    <source>
        <dbReference type="ARBA" id="ARBA00022723"/>
    </source>
</evidence>
<dbReference type="GO" id="GO:0061630">
    <property type="term" value="F:ubiquitin protein ligase activity"/>
    <property type="evidence" value="ECO:0007669"/>
    <property type="project" value="TreeGrafter"/>
</dbReference>
<gene>
    <name evidence="7" type="ORF">HXX76_008038</name>
</gene>
<feature type="compositionally biased region" description="Gly residues" evidence="5">
    <location>
        <begin position="142"/>
        <end position="160"/>
    </location>
</feature>
<evidence type="ECO:0000256" key="2">
    <source>
        <dbReference type="ARBA" id="ARBA00022771"/>
    </source>
</evidence>
<dbReference type="SMART" id="SM00184">
    <property type="entry name" value="RING"/>
    <property type="match status" value="1"/>
</dbReference>
<dbReference type="GO" id="GO:0005634">
    <property type="term" value="C:nucleus"/>
    <property type="evidence" value="ECO:0007669"/>
    <property type="project" value="TreeGrafter"/>
</dbReference>
<dbReference type="Pfam" id="PF13639">
    <property type="entry name" value="zf-RING_2"/>
    <property type="match status" value="1"/>
</dbReference>
<feature type="domain" description="RING-type" evidence="6">
    <location>
        <begin position="503"/>
        <end position="546"/>
    </location>
</feature>
<feature type="compositionally biased region" description="Low complexity" evidence="5">
    <location>
        <begin position="61"/>
        <end position="84"/>
    </location>
</feature>
<feature type="region of interest" description="Disordered" evidence="5">
    <location>
        <begin position="281"/>
        <end position="389"/>
    </location>
</feature>
<dbReference type="CDD" id="cd16454">
    <property type="entry name" value="RING-H2_PA-TM-RING"/>
    <property type="match status" value="1"/>
</dbReference>
<dbReference type="GO" id="GO:0008270">
    <property type="term" value="F:zinc ion binding"/>
    <property type="evidence" value="ECO:0007669"/>
    <property type="project" value="UniProtKB-KW"/>
</dbReference>
<dbReference type="InterPro" id="IPR051834">
    <property type="entry name" value="RING_finger_E3_ligase"/>
</dbReference>
<dbReference type="PANTHER" id="PTHR45931:SF3">
    <property type="entry name" value="RING ZINC FINGER-CONTAINING PROTEIN"/>
    <property type="match status" value="1"/>
</dbReference>
<dbReference type="Proteomes" id="UP000650467">
    <property type="component" value="Unassembled WGS sequence"/>
</dbReference>
<evidence type="ECO:0000259" key="6">
    <source>
        <dbReference type="PROSITE" id="PS50089"/>
    </source>
</evidence>
<evidence type="ECO:0000256" key="3">
    <source>
        <dbReference type="ARBA" id="ARBA00022833"/>
    </source>
</evidence>
<proteinExistence type="predicted"/>
<dbReference type="PROSITE" id="PS00518">
    <property type="entry name" value="ZF_RING_1"/>
    <property type="match status" value="1"/>
</dbReference>
<organism evidence="7 8">
    <name type="scientific">Chlamydomonas incerta</name>
    <dbReference type="NCBI Taxonomy" id="51695"/>
    <lineage>
        <taxon>Eukaryota</taxon>
        <taxon>Viridiplantae</taxon>
        <taxon>Chlorophyta</taxon>
        <taxon>core chlorophytes</taxon>
        <taxon>Chlorophyceae</taxon>
        <taxon>CS clade</taxon>
        <taxon>Chlamydomonadales</taxon>
        <taxon>Chlamydomonadaceae</taxon>
        <taxon>Chlamydomonas</taxon>
    </lineage>
</organism>
<dbReference type="GO" id="GO:0006511">
    <property type="term" value="P:ubiquitin-dependent protein catabolic process"/>
    <property type="evidence" value="ECO:0007669"/>
    <property type="project" value="TreeGrafter"/>
</dbReference>
<dbReference type="InterPro" id="IPR001841">
    <property type="entry name" value="Znf_RING"/>
</dbReference>
<name>A0A835SY91_CHLIN</name>
<dbReference type="InterPro" id="IPR017907">
    <property type="entry name" value="Znf_RING_CS"/>
</dbReference>
<sequence length="561" mass="56369">MSLYTRHDGGARSISMRELASLPFDNLVTAVAPTAPVTEPAAAPYARRAREPSPAPHMRRPSSSGLGPGAPRRPLPGAAAAPVAPDDRHTYTAIHTPQPHHPNHQDGGGRTSPRRRRPASSLDALAGHEGGGGGRRAPTFGGRFGGARSSGGGMGAGSASGGSILDGLQLPPLNGVRGQLGPGLGRSMSSPIRTRGRAAAAPSTGAETAAAAASGSRGLLAQHMRRAGSLLSLLAGADPLQQLVAEMEAAVTVAGGPGIDVGPGSGLGRLLGPGVLLRRAVSAGRQRPGSHSGGGSGRAGGFSTGPHHAAQPSRRPRVVEVDEDGWEVPPPELLWQQAPGAVDRDRDEMGAGGWRPQQQRSASAGRHPALGRRPSGSGSGAGADDGWPLGAGGMGGGGVGGFFPVPLAPLGLLGDMLGDSSGLGLGLGLGLGAVLLPHGLAAGGGGSGSMGSMRPGSAASSGGEGYEALVALDEGRVKRVVRPEVVRALPTRTARRTDASQQCGVCLERYREGGSAITTLPCGHAFCSGCVEPWLGGQSATCPTCRWAFPQDQTHLLMEPQ</sequence>
<feature type="region of interest" description="Disordered" evidence="5">
    <location>
        <begin position="39"/>
        <end position="160"/>
    </location>
</feature>
<protein>
    <recommendedName>
        <fullName evidence="6">RING-type domain-containing protein</fullName>
    </recommendedName>
</protein>
<evidence type="ECO:0000313" key="7">
    <source>
        <dbReference type="EMBL" id="KAG2433667.1"/>
    </source>
</evidence>
<accession>A0A835SY91</accession>
<dbReference type="PROSITE" id="PS50089">
    <property type="entry name" value="ZF_RING_2"/>
    <property type="match status" value="1"/>
</dbReference>
<comment type="caution">
    <text evidence="7">The sequence shown here is derived from an EMBL/GenBank/DDBJ whole genome shotgun (WGS) entry which is preliminary data.</text>
</comment>
<keyword evidence="8" id="KW-1185">Reference proteome</keyword>
<dbReference type="PANTHER" id="PTHR45931">
    <property type="entry name" value="SI:CH211-59O9.10"/>
    <property type="match status" value="1"/>
</dbReference>
<keyword evidence="2 4" id="KW-0863">Zinc-finger</keyword>
<dbReference type="InterPro" id="IPR013083">
    <property type="entry name" value="Znf_RING/FYVE/PHD"/>
</dbReference>
<evidence type="ECO:0000256" key="4">
    <source>
        <dbReference type="PROSITE-ProRule" id="PRU00175"/>
    </source>
</evidence>
<reference evidence="7" key="1">
    <citation type="journal article" date="2020" name="bioRxiv">
        <title>Comparative genomics of Chlamydomonas.</title>
        <authorList>
            <person name="Craig R.J."/>
            <person name="Hasan A.R."/>
            <person name="Ness R.W."/>
            <person name="Keightley P.D."/>
        </authorList>
    </citation>
    <scope>NUCLEOTIDE SEQUENCE</scope>
    <source>
        <strain evidence="7">SAG 7.73</strain>
    </source>
</reference>
<keyword evidence="3" id="KW-0862">Zinc</keyword>
<dbReference type="OrthoDB" id="546048at2759"/>
<evidence type="ECO:0000256" key="5">
    <source>
        <dbReference type="SAM" id="MobiDB-lite"/>
    </source>
</evidence>
<dbReference type="EMBL" id="JAEHOC010000018">
    <property type="protein sequence ID" value="KAG2433667.1"/>
    <property type="molecule type" value="Genomic_DNA"/>
</dbReference>
<feature type="compositionally biased region" description="Gly residues" evidence="5">
    <location>
        <begin position="377"/>
        <end position="389"/>
    </location>
</feature>
<feature type="region of interest" description="Disordered" evidence="5">
    <location>
        <begin position="173"/>
        <end position="195"/>
    </location>
</feature>
<evidence type="ECO:0000313" key="8">
    <source>
        <dbReference type="Proteomes" id="UP000650467"/>
    </source>
</evidence>
<dbReference type="AlphaFoldDB" id="A0A835SY91"/>
<dbReference type="SUPFAM" id="SSF57850">
    <property type="entry name" value="RING/U-box"/>
    <property type="match status" value="1"/>
</dbReference>